<evidence type="ECO:0000313" key="1">
    <source>
        <dbReference type="EMBL" id="MCF2652292.1"/>
    </source>
</evidence>
<comment type="caution">
    <text evidence="1">The sequence shown here is derived from an EMBL/GenBank/DDBJ whole genome shotgun (WGS) entry which is preliminary data.</text>
</comment>
<keyword evidence="2" id="KW-1185">Reference proteome</keyword>
<protein>
    <submittedName>
        <fullName evidence="1">Uncharacterized protein</fullName>
    </submittedName>
</protein>
<reference evidence="1 2" key="1">
    <citation type="submission" date="2020-12" db="EMBL/GenBank/DDBJ databases">
        <title>Whole genome sequences of gut porcine anaerobes.</title>
        <authorList>
            <person name="Kubasova T."/>
            <person name="Jahodarova E."/>
            <person name="Rychlik I."/>
        </authorList>
    </citation>
    <scope>NUCLEOTIDE SEQUENCE [LARGE SCALE GENOMIC DNA]</scope>
    <source>
        <strain evidence="1 2">An867</strain>
    </source>
</reference>
<accession>A0ABS9CQ47</accession>
<evidence type="ECO:0000313" key="2">
    <source>
        <dbReference type="Proteomes" id="UP001299220"/>
    </source>
</evidence>
<dbReference type="Proteomes" id="UP001299220">
    <property type="component" value="Unassembled WGS sequence"/>
</dbReference>
<name>A0ABS9CQ47_9FIRM</name>
<dbReference type="EMBL" id="JAFBIT010000002">
    <property type="protein sequence ID" value="MCF2652292.1"/>
    <property type="molecule type" value="Genomic_DNA"/>
</dbReference>
<proteinExistence type="predicted"/>
<gene>
    <name evidence="1" type="ORF">JQM67_06735</name>
</gene>
<organism evidence="1 2">
    <name type="scientific">Anaeromassilibacillus senegalensis</name>
    <dbReference type="NCBI Taxonomy" id="1673717"/>
    <lineage>
        <taxon>Bacteria</taxon>
        <taxon>Bacillati</taxon>
        <taxon>Bacillota</taxon>
        <taxon>Clostridia</taxon>
        <taxon>Eubacteriales</taxon>
        <taxon>Acutalibacteraceae</taxon>
        <taxon>Anaeromassilibacillus</taxon>
    </lineage>
</organism>
<sequence>MADEKNQPQRQLFAVFAVKYAVEFRRIDPCRRFPGTALHFELVYLVGGAGGRLVDRILDPLDAVYEIRCEKQQYTRPSEGK</sequence>
<dbReference type="RefSeq" id="WP_235323352.1">
    <property type="nucleotide sequence ID" value="NZ_JAFBIT010000002.1"/>
</dbReference>